<dbReference type="InterPro" id="IPR001965">
    <property type="entry name" value="Znf_PHD"/>
</dbReference>
<dbReference type="SMART" id="SM01408">
    <property type="entry name" value="ING"/>
    <property type="match status" value="1"/>
</dbReference>
<feature type="binding site" evidence="9">
    <location>
        <position position="318"/>
    </location>
    <ligand>
        <name>Zn(2+)</name>
        <dbReference type="ChEBI" id="CHEBI:29105"/>
        <label>2</label>
    </ligand>
</feature>
<dbReference type="InterPro" id="IPR011011">
    <property type="entry name" value="Znf_FYVE_PHD"/>
</dbReference>
<comment type="function">
    <text evidence="11">Component of an histone acetyltransferase complex.</text>
</comment>
<comment type="subunit">
    <text evidence="11">Component of an histone acetyltransferase complex. Interacts with H3K4me3 and to a lesser extent with H3K4me2.</text>
</comment>
<dbReference type="HOGENOM" id="CLU_031900_2_0_1"/>
<evidence type="ECO:0000256" key="4">
    <source>
        <dbReference type="ARBA" id="ARBA00022771"/>
    </source>
</evidence>
<dbReference type="CDD" id="cd16858">
    <property type="entry name" value="ING_ING3_Yng2p"/>
    <property type="match status" value="1"/>
</dbReference>
<dbReference type="InterPro" id="IPR013083">
    <property type="entry name" value="Znf_RING/FYVE/PHD"/>
</dbReference>
<dbReference type="STRING" id="747676.F4S5N0"/>
<dbReference type="GO" id="GO:0006355">
    <property type="term" value="P:regulation of DNA-templated transcription"/>
    <property type="evidence" value="ECO:0007669"/>
    <property type="project" value="TreeGrafter"/>
</dbReference>
<keyword evidence="4 10" id="KW-0863">Zinc-finger</keyword>
<comment type="subcellular location">
    <subcellularLocation>
        <location evidence="1 11">Nucleus</location>
    </subcellularLocation>
</comment>
<feature type="region of interest" description="Disordered" evidence="12">
    <location>
        <begin position="40"/>
        <end position="93"/>
    </location>
</feature>
<evidence type="ECO:0000256" key="10">
    <source>
        <dbReference type="PROSITE-ProRule" id="PRU00146"/>
    </source>
</evidence>
<dbReference type="RefSeq" id="XP_007416653.1">
    <property type="nucleotide sequence ID" value="XM_007416591.1"/>
</dbReference>
<dbReference type="InterPro" id="IPR028651">
    <property type="entry name" value="ING_fam"/>
</dbReference>
<sequence>MEDATHTLLQDFVDSLSNLPSEVGHLLCEIAYLDYAKQPARDDQPPVSQAGNGESGSKSKWYSVEESRRKAASKQHSIVRHAHKPPNNLLSDHSREPQLVTRALAHYDDAIKLSLEKEKFASRAVSLVSRHLNRLNQELARLEQLTGVEVPEFKQDAPEPPGSASGLDFGLMQSMAGVSSSTAIEPQTPGFEASRQKRKQHSMETPTPLTLNTTVGRSDSTSSAHPGNNKRRMTSSRSAVKAPIAPAPVEVPQEEEELEDEEADPVDDSNAGDDTLYCFCQKVSFGKMIGCDNKTCRYEWFHVPCLEMKETPTGKWFCPECSAQEPKKAPQSSRRKRS</sequence>
<dbReference type="Pfam" id="PF12998">
    <property type="entry name" value="ING"/>
    <property type="match status" value="2"/>
</dbReference>
<feature type="region of interest" description="Disordered" evidence="12">
    <location>
        <begin position="150"/>
        <end position="169"/>
    </location>
</feature>
<proteinExistence type="inferred from homology"/>
<dbReference type="PROSITE" id="PS50016">
    <property type="entry name" value="ZF_PHD_2"/>
    <property type="match status" value="1"/>
</dbReference>
<feature type="site" description="Histone H3K4me3 binding" evidence="8">
    <location>
        <position position="277"/>
    </location>
</feature>
<dbReference type="CDD" id="cd15505">
    <property type="entry name" value="PHD_ING"/>
    <property type="match status" value="1"/>
</dbReference>
<dbReference type="SMART" id="SM00249">
    <property type="entry name" value="PHD"/>
    <property type="match status" value="1"/>
</dbReference>
<feature type="compositionally biased region" description="Basic residues" evidence="12">
    <location>
        <begin position="70"/>
        <end position="84"/>
    </location>
</feature>
<evidence type="ECO:0000256" key="12">
    <source>
        <dbReference type="SAM" id="MobiDB-lite"/>
    </source>
</evidence>
<comment type="domain">
    <text evidence="11">The PHD-type zinc finger mediates the binding to H3K4me3.</text>
</comment>
<evidence type="ECO:0000256" key="1">
    <source>
        <dbReference type="ARBA" id="ARBA00004123"/>
    </source>
</evidence>
<dbReference type="GO" id="GO:0006325">
    <property type="term" value="P:chromatin organization"/>
    <property type="evidence" value="ECO:0007669"/>
    <property type="project" value="UniProtKB-KW"/>
</dbReference>
<feature type="compositionally biased region" description="Low complexity" evidence="12">
    <location>
        <begin position="239"/>
        <end position="251"/>
    </location>
</feature>
<feature type="binding site" evidence="9">
    <location>
        <position position="278"/>
    </location>
    <ligand>
        <name>Zn(2+)</name>
        <dbReference type="ChEBI" id="CHEBI:29105"/>
        <label>1</label>
    </ligand>
</feature>
<dbReference type="GO" id="GO:0008270">
    <property type="term" value="F:zinc ion binding"/>
    <property type="evidence" value="ECO:0007669"/>
    <property type="project" value="UniProtKB-KW"/>
</dbReference>
<feature type="region of interest" description="Disordered" evidence="12">
    <location>
        <begin position="177"/>
        <end position="268"/>
    </location>
</feature>
<dbReference type="SUPFAM" id="SSF57903">
    <property type="entry name" value="FYVE/PHD zinc finger"/>
    <property type="match status" value="1"/>
</dbReference>
<feature type="compositionally biased region" description="Polar residues" evidence="12">
    <location>
        <begin position="203"/>
        <end position="226"/>
    </location>
</feature>
<dbReference type="InParanoid" id="F4S5N0"/>
<protein>
    <recommendedName>
        <fullName evidence="11">Chromatin modification-related protein</fullName>
    </recommendedName>
</protein>
<dbReference type="KEGG" id="mlr:MELLADRAFT_73270"/>
<gene>
    <name evidence="14" type="ORF">MELLADRAFT_73270</name>
</gene>
<keyword evidence="5 9" id="KW-0862">Zinc</keyword>
<feature type="site" description="Histone H3K4me3 binding" evidence="8">
    <location>
        <position position="300"/>
    </location>
</feature>
<evidence type="ECO:0000256" key="6">
    <source>
        <dbReference type="ARBA" id="ARBA00022853"/>
    </source>
</evidence>
<evidence type="ECO:0000256" key="11">
    <source>
        <dbReference type="RuleBase" id="RU361213"/>
    </source>
</evidence>
<dbReference type="AlphaFoldDB" id="F4S5N0"/>
<dbReference type="InterPro" id="IPR019787">
    <property type="entry name" value="Znf_PHD-finger"/>
</dbReference>
<feature type="compositionally biased region" description="Polar residues" evidence="12">
    <location>
        <begin position="46"/>
        <end position="60"/>
    </location>
</feature>
<evidence type="ECO:0000313" key="14">
    <source>
        <dbReference type="EMBL" id="EGG00055.1"/>
    </source>
</evidence>
<feature type="domain" description="PHD-type" evidence="13">
    <location>
        <begin position="275"/>
        <end position="324"/>
    </location>
</feature>
<keyword evidence="3 9" id="KW-0479">Metal-binding</keyword>
<dbReference type="PANTHER" id="PTHR10333:SF42">
    <property type="entry name" value="INHIBITOR OF GROWTH PROTEIN 5"/>
    <property type="match status" value="1"/>
</dbReference>
<keyword evidence="15" id="KW-1185">Reference proteome</keyword>
<keyword evidence="6 11" id="KW-0156">Chromatin regulator</keyword>
<evidence type="ECO:0000256" key="7">
    <source>
        <dbReference type="ARBA" id="ARBA00023242"/>
    </source>
</evidence>
<evidence type="ECO:0000256" key="8">
    <source>
        <dbReference type="PIRSR" id="PIRSR628651-50"/>
    </source>
</evidence>
<evidence type="ECO:0000256" key="3">
    <source>
        <dbReference type="ARBA" id="ARBA00022723"/>
    </source>
</evidence>
<feature type="site" description="Histone H3K4me3 binding" evidence="8">
    <location>
        <position position="288"/>
    </location>
</feature>
<organism evidence="15">
    <name type="scientific">Melampsora larici-populina (strain 98AG31 / pathotype 3-4-7)</name>
    <name type="common">Poplar leaf rust fungus</name>
    <dbReference type="NCBI Taxonomy" id="747676"/>
    <lineage>
        <taxon>Eukaryota</taxon>
        <taxon>Fungi</taxon>
        <taxon>Dikarya</taxon>
        <taxon>Basidiomycota</taxon>
        <taxon>Pucciniomycotina</taxon>
        <taxon>Pucciniomycetes</taxon>
        <taxon>Pucciniales</taxon>
        <taxon>Melampsoraceae</taxon>
        <taxon>Melampsora</taxon>
    </lineage>
</organism>
<dbReference type="InterPro" id="IPR024610">
    <property type="entry name" value="ING_N_histone-binding"/>
</dbReference>
<feature type="binding site" evidence="9">
    <location>
        <position position="321"/>
    </location>
    <ligand>
        <name>Zn(2+)</name>
        <dbReference type="ChEBI" id="CHEBI:29105"/>
        <label>2</label>
    </ligand>
</feature>
<dbReference type="eggNOG" id="KOG1973">
    <property type="taxonomic scope" value="Eukaryota"/>
</dbReference>
<accession>F4S5N0</accession>
<dbReference type="Gene3D" id="3.30.40.10">
    <property type="entry name" value="Zinc/RING finger domain, C3HC4 (zinc finger)"/>
    <property type="match status" value="1"/>
</dbReference>
<evidence type="ECO:0000256" key="9">
    <source>
        <dbReference type="PIRSR" id="PIRSR628651-51"/>
    </source>
</evidence>
<feature type="binding site" evidence="9">
    <location>
        <position position="291"/>
    </location>
    <ligand>
        <name>Zn(2+)</name>
        <dbReference type="ChEBI" id="CHEBI:29105"/>
        <label>2</label>
    </ligand>
</feature>
<dbReference type="FunCoup" id="F4S5N0">
    <property type="interactions" value="88"/>
</dbReference>
<dbReference type="OrthoDB" id="5411773at2759"/>
<dbReference type="VEuPathDB" id="FungiDB:MELLADRAFT_73270"/>
<evidence type="ECO:0000259" key="13">
    <source>
        <dbReference type="PROSITE" id="PS50016"/>
    </source>
</evidence>
<feature type="binding site" evidence="9">
    <location>
        <position position="305"/>
    </location>
    <ligand>
        <name>Zn(2+)</name>
        <dbReference type="ChEBI" id="CHEBI:29105"/>
        <label>1</label>
    </ligand>
</feature>
<feature type="binding site" evidence="9">
    <location>
        <position position="280"/>
    </location>
    <ligand>
        <name>Zn(2+)</name>
        <dbReference type="ChEBI" id="CHEBI:29105"/>
        <label>1</label>
    </ligand>
</feature>
<dbReference type="GO" id="GO:0000785">
    <property type="term" value="C:chromatin"/>
    <property type="evidence" value="ECO:0007669"/>
    <property type="project" value="UniProtKB-ARBA"/>
</dbReference>
<dbReference type="GeneID" id="18932331"/>
<evidence type="ECO:0000256" key="5">
    <source>
        <dbReference type="ARBA" id="ARBA00022833"/>
    </source>
</evidence>
<evidence type="ECO:0000256" key="2">
    <source>
        <dbReference type="ARBA" id="ARBA00010210"/>
    </source>
</evidence>
<feature type="site" description="Histone H3K4me3 binding" evidence="8">
    <location>
        <position position="292"/>
    </location>
</feature>
<reference evidence="15" key="1">
    <citation type="journal article" date="2011" name="Proc. Natl. Acad. Sci. U.S.A.">
        <title>Obligate biotrophy features unraveled by the genomic analysis of rust fungi.</title>
        <authorList>
            <person name="Duplessis S."/>
            <person name="Cuomo C.A."/>
            <person name="Lin Y.-C."/>
            <person name="Aerts A."/>
            <person name="Tisserant E."/>
            <person name="Veneault-Fourrey C."/>
            <person name="Joly D.L."/>
            <person name="Hacquard S."/>
            <person name="Amselem J."/>
            <person name="Cantarel B.L."/>
            <person name="Chiu R."/>
            <person name="Coutinho P.M."/>
            <person name="Feau N."/>
            <person name="Field M."/>
            <person name="Frey P."/>
            <person name="Gelhaye E."/>
            <person name="Goldberg J."/>
            <person name="Grabherr M.G."/>
            <person name="Kodira C.D."/>
            <person name="Kohler A."/>
            <person name="Kuees U."/>
            <person name="Lindquist E.A."/>
            <person name="Lucas S.M."/>
            <person name="Mago R."/>
            <person name="Mauceli E."/>
            <person name="Morin E."/>
            <person name="Murat C."/>
            <person name="Pangilinan J.L."/>
            <person name="Park R."/>
            <person name="Pearson M."/>
            <person name="Quesneville H."/>
            <person name="Rouhier N."/>
            <person name="Sakthikumar S."/>
            <person name="Salamov A.A."/>
            <person name="Schmutz J."/>
            <person name="Selles B."/>
            <person name="Shapiro H."/>
            <person name="Tanguay P."/>
            <person name="Tuskan G.A."/>
            <person name="Henrissat B."/>
            <person name="Van de Peer Y."/>
            <person name="Rouze P."/>
            <person name="Ellis J.G."/>
            <person name="Dodds P.N."/>
            <person name="Schein J.E."/>
            <person name="Zhong S."/>
            <person name="Hamelin R.C."/>
            <person name="Grigoriev I.V."/>
            <person name="Szabo L.J."/>
            <person name="Martin F."/>
        </authorList>
    </citation>
    <scope>NUCLEOTIDE SEQUENCE [LARGE SCALE GENOMIC DNA]</scope>
    <source>
        <strain evidence="15">98AG31 / pathotype 3-4-7</strain>
    </source>
</reference>
<feature type="binding site" evidence="9">
    <location>
        <position position="302"/>
    </location>
    <ligand>
        <name>Zn(2+)</name>
        <dbReference type="ChEBI" id="CHEBI:29105"/>
        <label>1</label>
    </ligand>
</feature>
<dbReference type="EMBL" id="GL883151">
    <property type="protein sequence ID" value="EGG00055.1"/>
    <property type="molecule type" value="Genomic_DNA"/>
</dbReference>
<dbReference type="PROSITE" id="PS01359">
    <property type="entry name" value="ZF_PHD_1"/>
    <property type="match status" value="1"/>
</dbReference>
<dbReference type="Gene3D" id="6.10.140.1740">
    <property type="match status" value="1"/>
</dbReference>
<dbReference type="InterPro" id="IPR019786">
    <property type="entry name" value="Zinc_finger_PHD-type_CS"/>
</dbReference>
<comment type="similarity">
    <text evidence="2 11">Belongs to the ING family.</text>
</comment>
<dbReference type="GO" id="GO:0005634">
    <property type="term" value="C:nucleus"/>
    <property type="evidence" value="ECO:0007669"/>
    <property type="project" value="UniProtKB-SubCell"/>
</dbReference>
<name>F4S5N0_MELLP</name>
<keyword evidence="7 11" id="KW-0539">Nucleus</keyword>
<feature type="compositionally biased region" description="Acidic residues" evidence="12">
    <location>
        <begin position="252"/>
        <end position="268"/>
    </location>
</feature>
<evidence type="ECO:0000313" key="15">
    <source>
        <dbReference type="Proteomes" id="UP000001072"/>
    </source>
</evidence>
<feature type="binding site" evidence="9">
    <location>
        <position position="296"/>
    </location>
    <ligand>
        <name>Zn(2+)</name>
        <dbReference type="ChEBI" id="CHEBI:29105"/>
        <label>2</label>
    </ligand>
</feature>
<dbReference type="PANTHER" id="PTHR10333">
    <property type="entry name" value="INHIBITOR OF GROWTH PROTEIN"/>
    <property type="match status" value="1"/>
</dbReference>
<dbReference type="Proteomes" id="UP000001072">
    <property type="component" value="Unassembled WGS sequence"/>
</dbReference>